<organism evidence="1 2">
    <name type="scientific">Yoonia algicola</name>
    <dbReference type="NCBI Taxonomy" id="3137368"/>
    <lineage>
        <taxon>Bacteria</taxon>
        <taxon>Pseudomonadati</taxon>
        <taxon>Pseudomonadota</taxon>
        <taxon>Alphaproteobacteria</taxon>
        <taxon>Rhodobacterales</taxon>
        <taxon>Paracoccaceae</taxon>
        <taxon>Yoonia</taxon>
    </lineage>
</organism>
<protein>
    <submittedName>
        <fullName evidence="1">Uncharacterized protein</fullName>
    </submittedName>
</protein>
<reference evidence="1 2" key="1">
    <citation type="submission" date="2024-04" db="EMBL/GenBank/DDBJ databases">
        <title>Phylogenomic analyses of a clade within the roseobacter group suggest taxonomic reassignments of species of the genera Aestuariivita, Citreicella, Loktanella, Nautella, Pelagibaca, Ruegeria, Thalassobius, Thiobacimonas and Tropicibacter, and the proposal o.</title>
        <authorList>
            <person name="Jeon C.O."/>
        </authorList>
    </citation>
    <scope>NUCLEOTIDE SEQUENCE [LARGE SCALE GENOMIC DNA]</scope>
    <source>
        <strain evidence="1 2">G8-12</strain>
    </source>
</reference>
<dbReference type="EMBL" id="CP151762">
    <property type="protein sequence ID" value="WZU64600.1"/>
    <property type="molecule type" value="Genomic_DNA"/>
</dbReference>
<dbReference type="KEGG" id="yag:AABB28_04785"/>
<proteinExistence type="predicted"/>
<dbReference type="Proteomes" id="UP001451782">
    <property type="component" value="Chromosome"/>
</dbReference>
<dbReference type="AlphaFoldDB" id="A0AAN0M4N3"/>
<dbReference type="RefSeq" id="WP_342070964.1">
    <property type="nucleotide sequence ID" value="NZ_CP151762.1"/>
</dbReference>
<keyword evidence="2" id="KW-1185">Reference proteome</keyword>
<sequence>MPAAVQPALKGQTHRLGPLSFDHEALGFKVTTHYLFSFVLKLALKPPLSYLSHPPRISIKNTQGVP</sequence>
<evidence type="ECO:0000313" key="1">
    <source>
        <dbReference type="EMBL" id="WZU64600.1"/>
    </source>
</evidence>
<accession>A0AAN0M4N3</accession>
<evidence type="ECO:0000313" key="2">
    <source>
        <dbReference type="Proteomes" id="UP001451782"/>
    </source>
</evidence>
<name>A0AAN0M4N3_9RHOB</name>
<gene>
    <name evidence="1" type="ORF">AABB28_04785</name>
</gene>